<organism evidence="1 2">
    <name type="scientific">Escherichia phage Seurat</name>
    <dbReference type="NCBI Taxonomy" id="1540098"/>
    <lineage>
        <taxon>Viruses</taxon>
        <taxon>Duplodnaviria</taxon>
        <taxon>Heunggongvirae</taxon>
        <taxon>Uroviricota</taxon>
        <taxon>Caudoviricetes</taxon>
        <taxon>Queuovirinae</taxon>
        <taxon>Seuratvirus</taxon>
        <taxon>Seuratvirus seurat</taxon>
    </lineage>
</organism>
<accession>A0A0A0RQE9</accession>
<dbReference type="KEGG" id="vg:24608627"/>
<proteinExistence type="predicted"/>
<gene>
    <name evidence="1" type="ORF">CPT_Seurat16</name>
</gene>
<name>A0A0A0RQE9_9CAUD</name>
<dbReference type="Proteomes" id="UP000030205">
    <property type="component" value="Segment"/>
</dbReference>
<dbReference type="GeneID" id="24608627"/>
<keyword evidence="2" id="KW-1185">Reference proteome</keyword>
<sequence length="194" mass="21603">MLTWPEEIRPSEMEWYLVSNSVEFTSPFNGASQTVSYPGSRWEATLTFSNLNDWQSRKLESTLAKLDGKAGRIMLQDFGRWGRAPIGSPVVNGANNTGTTLSTKGWTPNRKVLWEGDYIAVNNELKLITEDAWSDSSGNVILNIAPMLRTIPPNGAKIETQKPQGAFRLAENTNGVKRQPAFNNSFTLKFSEAF</sequence>
<evidence type="ECO:0000313" key="2">
    <source>
        <dbReference type="Proteomes" id="UP000030205"/>
    </source>
</evidence>
<dbReference type="OrthoDB" id="10678at10239"/>
<protein>
    <submittedName>
        <fullName evidence="1">Uncharacterized protein</fullName>
    </submittedName>
</protein>
<dbReference type="RefSeq" id="YP_009151960.1">
    <property type="nucleotide sequence ID" value="NC_027378.1"/>
</dbReference>
<evidence type="ECO:0000313" key="1">
    <source>
        <dbReference type="EMBL" id="AIW03879.1"/>
    </source>
</evidence>
<dbReference type="EMBL" id="KM236243">
    <property type="protein sequence ID" value="AIW03879.1"/>
    <property type="molecule type" value="Genomic_DNA"/>
</dbReference>
<reference evidence="1 2" key="1">
    <citation type="submission" date="2014-07" db="EMBL/GenBank/DDBJ databases">
        <title>The Complete Genome of Enterotoxigenic Escherichia coli Siphophage Seurat.</title>
        <authorList>
            <person name="Doan D.P."/>
            <person name="Lessor L.E."/>
            <person name="Hernandez A.C."/>
            <person name="Everett G.F.K."/>
        </authorList>
    </citation>
    <scope>NUCLEOTIDE SEQUENCE [LARGE SCALE GENOMIC DNA]</scope>
</reference>